<feature type="domain" description="DUF5615" evidence="1">
    <location>
        <begin position="4"/>
        <end position="108"/>
    </location>
</feature>
<organism evidence="2 3">
    <name type="scientific">Leptolyngbya subtilissima DQ-A4</name>
    <dbReference type="NCBI Taxonomy" id="2933933"/>
    <lineage>
        <taxon>Bacteria</taxon>
        <taxon>Bacillati</taxon>
        <taxon>Cyanobacteriota</taxon>
        <taxon>Cyanophyceae</taxon>
        <taxon>Leptolyngbyales</taxon>
        <taxon>Leptolyngbyaceae</taxon>
        <taxon>Leptolyngbya group</taxon>
        <taxon>Leptolyngbya</taxon>
    </lineage>
</organism>
<dbReference type="EMBL" id="JAMPKX010000002">
    <property type="protein sequence ID" value="MEP0946717.1"/>
    <property type="molecule type" value="Genomic_DNA"/>
</dbReference>
<sequence length="110" mass="12125">MAGLYADEQFPRPVVEALRRFGHNVVTVQEAGQAGATDPNVLVYAIANQLTVVTQNRRDFIKLHQLNSHHAGIIVCSENRDFLGLAQRINDAICNETSLQGKLLRVSRSG</sequence>
<protein>
    <submittedName>
        <fullName evidence="2">DUF5615 family PIN-like protein</fullName>
    </submittedName>
</protein>
<evidence type="ECO:0000313" key="3">
    <source>
        <dbReference type="Proteomes" id="UP001482513"/>
    </source>
</evidence>
<reference evidence="2 3" key="1">
    <citation type="submission" date="2022-04" db="EMBL/GenBank/DDBJ databases">
        <title>Positive selection, recombination, and allopatry shape intraspecific diversity of widespread and dominant cyanobacteria.</title>
        <authorList>
            <person name="Wei J."/>
            <person name="Shu W."/>
            <person name="Hu C."/>
        </authorList>
    </citation>
    <scope>NUCLEOTIDE SEQUENCE [LARGE SCALE GENOMIC DNA]</scope>
    <source>
        <strain evidence="2 3">DQ-A4</strain>
    </source>
</reference>
<dbReference type="Proteomes" id="UP001482513">
    <property type="component" value="Unassembled WGS sequence"/>
</dbReference>
<name>A0ABV0K1R0_9CYAN</name>
<gene>
    <name evidence="2" type="ORF">NC992_07525</name>
</gene>
<dbReference type="RefSeq" id="WP_190696630.1">
    <property type="nucleotide sequence ID" value="NZ_JAMPKX010000002.1"/>
</dbReference>
<dbReference type="Pfam" id="PF18480">
    <property type="entry name" value="DUF5615"/>
    <property type="match status" value="1"/>
</dbReference>
<accession>A0ABV0K1R0</accession>
<dbReference type="InterPro" id="IPR041049">
    <property type="entry name" value="DUF5615"/>
</dbReference>
<comment type="caution">
    <text evidence="2">The sequence shown here is derived from an EMBL/GenBank/DDBJ whole genome shotgun (WGS) entry which is preliminary data.</text>
</comment>
<evidence type="ECO:0000313" key="2">
    <source>
        <dbReference type="EMBL" id="MEP0946717.1"/>
    </source>
</evidence>
<evidence type="ECO:0000259" key="1">
    <source>
        <dbReference type="Pfam" id="PF18480"/>
    </source>
</evidence>
<keyword evidence="3" id="KW-1185">Reference proteome</keyword>
<proteinExistence type="predicted"/>